<evidence type="ECO:0000313" key="2">
    <source>
        <dbReference type="EMBL" id="ALL01036.1"/>
    </source>
</evidence>
<dbReference type="CDD" id="cd17040">
    <property type="entry name" value="Ubl_MoaD_like"/>
    <property type="match status" value="1"/>
</dbReference>
<gene>
    <name evidence="3" type="ORF">Pdsh_00710</name>
    <name evidence="2" type="ORF">Pyrde_0988</name>
</gene>
<dbReference type="GeneID" id="26099326"/>
<reference evidence="2 4" key="1">
    <citation type="submission" date="2015-10" db="EMBL/GenBank/DDBJ databases">
        <title>Complete genome sequence of hyperthermophilic archaeon Pyrodictium delaneyi Su06.</title>
        <authorList>
            <person name="Jung J.-H."/>
            <person name="Lin J."/>
            <person name="Holden J.F."/>
            <person name="Park C.-S."/>
        </authorList>
    </citation>
    <scope>NUCLEOTIDE SEQUENCE [LARGE SCALE GENOMIC DNA]</scope>
    <source>
        <strain evidence="2 4">Su06</strain>
    </source>
</reference>
<accession>A0A0P0N310</accession>
<dbReference type="InterPro" id="IPR003749">
    <property type="entry name" value="ThiS/MoaD-like"/>
</dbReference>
<dbReference type="RefSeq" id="WP_055408751.1">
    <property type="nucleotide sequence ID" value="NZ_CP013011.1"/>
</dbReference>
<dbReference type="Gene3D" id="3.10.20.30">
    <property type="match status" value="1"/>
</dbReference>
<dbReference type="InterPro" id="IPR016155">
    <property type="entry name" value="Mopterin_synth/thiamin_S_b"/>
</dbReference>
<dbReference type="InterPro" id="IPR010038">
    <property type="entry name" value="MoaD_arc-typ"/>
</dbReference>
<dbReference type="STRING" id="1273541.Pyrde_0988"/>
<reference evidence="3 5" key="2">
    <citation type="submission" date="2017-05" db="EMBL/GenBank/DDBJ databases">
        <title>The draft genome of the hyperthermophilic archaeon 'Pyrodictium delaneyi strain Hulk', an iron and nitrate reducer, reveals the capacity for sulfate reduction.</title>
        <authorList>
            <person name="Demey L.M."/>
            <person name="Miller C."/>
            <person name="Manzella M."/>
            <person name="Reguera G."/>
            <person name="Kashefi K."/>
        </authorList>
    </citation>
    <scope>NUCLEOTIDE SEQUENCE [LARGE SCALE GENOMIC DNA]</scope>
    <source>
        <strain evidence="3 5">Hulk</strain>
    </source>
</reference>
<dbReference type="PANTHER" id="PTHR38031:SF1">
    <property type="entry name" value="SULFUR CARRIER PROTEIN CYSO"/>
    <property type="match status" value="1"/>
</dbReference>
<dbReference type="Proteomes" id="UP000058613">
    <property type="component" value="Chromosome"/>
</dbReference>
<dbReference type="EMBL" id="NCQP01000001">
    <property type="protein sequence ID" value="OWJ55370.1"/>
    <property type="molecule type" value="Genomic_DNA"/>
</dbReference>
<name>A0A0P0N310_9CREN</name>
<dbReference type="KEGG" id="pdl:Pyrde_0988"/>
<dbReference type="PANTHER" id="PTHR38031">
    <property type="entry name" value="SULFUR CARRIER PROTEIN SLR0821-RELATED"/>
    <property type="match status" value="1"/>
</dbReference>
<dbReference type="NCBIfam" id="TIGR01687">
    <property type="entry name" value="moaD_arch"/>
    <property type="match status" value="1"/>
</dbReference>
<evidence type="ECO:0000313" key="4">
    <source>
        <dbReference type="Proteomes" id="UP000058613"/>
    </source>
</evidence>
<dbReference type="Proteomes" id="UP000196694">
    <property type="component" value="Unassembled WGS sequence"/>
</dbReference>
<protein>
    <submittedName>
        <fullName evidence="3">Molybdopterin synthase sulfur carrier subunit</fullName>
    </submittedName>
    <submittedName>
        <fullName evidence="2">Sulfor transporting protein</fullName>
    </submittedName>
</protein>
<evidence type="ECO:0000256" key="1">
    <source>
        <dbReference type="SAM" id="MobiDB-lite"/>
    </source>
</evidence>
<dbReference type="InterPro" id="IPR012675">
    <property type="entry name" value="Beta-grasp_dom_sf"/>
</dbReference>
<proteinExistence type="predicted"/>
<dbReference type="Pfam" id="PF02597">
    <property type="entry name" value="ThiS"/>
    <property type="match status" value="1"/>
</dbReference>
<dbReference type="AlphaFoldDB" id="A0A0P0N310"/>
<evidence type="ECO:0000313" key="3">
    <source>
        <dbReference type="EMBL" id="OWJ55370.1"/>
    </source>
</evidence>
<dbReference type="EMBL" id="CP013011">
    <property type="protein sequence ID" value="ALL01036.1"/>
    <property type="molecule type" value="Genomic_DNA"/>
</dbReference>
<dbReference type="InterPro" id="IPR052045">
    <property type="entry name" value="Sulfur_Carrier/Prot_Modifier"/>
</dbReference>
<organism evidence="2 4">
    <name type="scientific">Pyrodictium delaneyi</name>
    <dbReference type="NCBI Taxonomy" id="1273541"/>
    <lineage>
        <taxon>Archaea</taxon>
        <taxon>Thermoproteota</taxon>
        <taxon>Thermoprotei</taxon>
        <taxon>Desulfurococcales</taxon>
        <taxon>Pyrodictiaceae</taxon>
        <taxon>Pyrodictium</taxon>
    </lineage>
</organism>
<dbReference type="OrthoDB" id="45235at2157"/>
<evidence type="ECO:0000313" key="5">
    <source>
        <dbReference type="Proteomes" id="UP000196694"/>
    </source>
</evidence>
<sequence length="91" mass="9863">MAKVKIKLVSLLREAVNGKGEVEIEINNDKVTLGEAIAKLFEEYPRLQKLVKELEERGLTVIYTVNGHSASRDTSVSDGDEIAILPPASGG</sequence>
<keyword evidence="5" id="KW-1185">Reference proteome</keyword>
<dbReference type="SUPFAM" id="SSF54285">
    <property type="entry name" value="MoaD/ThiS"/>
    <property type="match status" value="1"/>
</dbReference>
<feature type="region of interest" description="Disordered" evidence="1">
    <location>
        <begin position="70"/>
        <end position="91"/>
    </location>
</feature>